<accession>A0A7W8UAS8</accession>
<name>A0A7W8UAS8_9HYPH</name>
<reference evidence="1 2" key="1">
    <citation type="submission" date="2020-08" db="EMBL/GenBank/DDBJ databases">
        <title>Genomic Encyclopedia of Type Strains, Phase IV (KMG-V): Genome sequencing to study the core and pangenomes of soil and plant-associated prokaryotes.</title>
        <authorList>
            <person name="Whitman W."/>
        </authorList>
    </citation>
    <scope>NUCLEOTIDE SEQUENCE [LARGE SCALE GENOMIC DNA]</scope>
    <source>
        <strain evidence="1 2">SEMIA 4084</strain>
    </source>
</reference>
<sequence length="46" mass="5218">MHPPPRPRLVLRRRPVFLNTVGIGVFRQDPDGVLKLQSKNVTPPAF</sequence>
<dbReference type="AlphaFoldDB" id="A0A7W8UAS8"/>
<gene>
    <name evidence="1" type="ORF">GGD55_002679</name>
</gene>
<dbReference type="Proteomes" id="UP000585507">
    <property type="component" value="Unassembled WGS sequence"/>
</dbReference>
<protein>
    <submittedName>
        <fullName evidence="1">Uncharacterized protein</fullName>
    </submittedName>
</protein>
<proteinExistence type="predicted"/>
<keyword evidence="2" id="KW-1185">Reference proteome</keyword>
<evidence type="ECO:0000313" key="1">
    <source>
        <dbReference type="EMBL" id="MBB5535975.1"/>
    </source>
</evidence>
<comment type="caution">
    <text evidence="1">The sequence shown here is derived from an EMBL/GenBank/DDBJ whole genome shotgun (WGS) entry which is preliminary data.</text>
</comment>
<organism evidence="1 2">
    <name type="scientific">Rhizobium giardinii</name>
    <dbReference type="NCBI Taxonomy" id="56731"/>
    <lineage>
        <taxon>Bacteria</taxon>
        <taxon>Pseudomonadati</taxon>
        <taxon>Pseudomonadota</taxon>
        <taxon>Alphaproteobacteria</taxon>
        <taxon>Hyphomicrobiales</taxon>
        <taxon>Rhizobiaceae</taxon>
        <taxon>Rhizobium/Agrobacterium group</taxon>
        <taxon>Rhizobium</taxon>
    </lineage>
</organism>
<dbReference type="EMBL" id="JACHBK010000005">
    <property type="protein sequence ID" value="MBB5535975.1"/>
    <property type="molecule type" value="Genomic_DNA"/>
</dbReference>
<evidence type="ECO:0000313" key="2">
    <source>
        <dbReference type="Proteomes" id="UP000585507"/>
    </source>
</evidence>